<proteinExistence type="predicted"/>
<dbReference type="PANTHER" id="PTHR30632:SF0">
    <property type="entry name" value="SULFATE-BINDING PROTEIN"/>
    <property type="match status" value="1"/>
</dbReference>
<dbReference type="InterPro" id="IPR050682">
    <property type="entry name" value="ModA/WtpA"/>
</dbReference>
<dbReference type="SUPFAM" id="SSF53850">
    <property type="entry name" value="Periplasmic binding protein-like II"/>
    <property type="match status" value="1"/>
</dbReference>
<dbReference type="AlphaFoldDB" id="E0XVN5"/>
<protein>
    <submittedName>
        <fullName evidence="1">ABC-type molybdate transport system, periplasmic component</fullName>
    </submittedName>
</protein>
<dbReference type="Gene3D" id="3.40.190.10">
    <property type="entry name" value="Periplasmic binding protein-like II"/>
    <property type="match status" value="1"/>
</dbReference>
<accession>E0XVN5</accession>
<dbReference type="GO" id="GO:0015689">
    <property type="term" value="P:molybdate ion transport"/>
    <property type="evidence" value="ECO:0007669"/>
    <property type="project" value="TreeGrafter"/>
</dbReference>
<reference evidence="1" key="1">
    <citation type="journal article" date="2011" name="Environ. Microbiol.">
        <title>Time-series analyses of Monterey Bay coastal microbial picoplankton using a 'genome proxy' microarray.</title>
        <authorList>
            <person name="Rich V.I."/>
            <person name="Pham V.D."/>
            <person name="Eppley J."/>
            <person name="Shi Y."/>
            <person name="DeLong E.F."/>
        </authorList>
    </citation>
    <scope>NUCLEOTIDE SEQUENCE</scope>
</reference>
<sequence length="173" mass="18960">MKAQDAMGSPFGPDLKVSSTRIVMLVAKGNPKGLKDLAGLTQPGLKIGTTDPRASTLGALSHDLFRETGQYHAINKNVVVMNDTAHTLIQSMEAGEKLDVALVYEANIQHLKQKFDYVPIKPARAQAVQNIAANKNTAYPQLARRLMQHITSDTSKRRFEQLGFQWVAGPPQP</sequence>
<dbReference type="EMBL" id="GU474890">
    <property type="protein sequence ID" value="ADI18476.1"/>
    <property type="molecule type" value="Genomic_DNA"/>
</dbReference>
<dbReference type="Pfam" id="PF13531">
    <property type="entry name" value="SBP_bac_11"/>
    <property type="match status" value="1"/>
</dbReference>
<name>E0XVN5_9BACT</name>
<evidence type="ECO:0000313" key="1">
    <source>
        <dbReference type="EMBL" id="ADI18476.1"/>
    </source>
</evidence>
<organism evidence="1">
    <name type="scientific">uncultured Verrucomicrobiales bacterium HF4000_13K17</name>
    <dbReference type="NCBI Taxonomy" id="710998"/>
    <lineage>
        <taxon>Bacteria</taxon>
        <taxon>Pseudomonadati</taxon>
        <taxon>Verrucomicrobiota</taxon>
        <taxon>Verrucomicrobiia</taxon>
        <taxon>Verrucomicrobiales</taxon>
        <taxon>environmental samples</taxon>
    </lineage>
</organism>
<dbReference type="PANTHER" id="PTHR30632">
    <property type="entry name" value="MOLYBDATE-BINDING PERIPLASMIC PROTEIN"/>
    <property type="match status" value="1"/>
</dbReference>
<dbReference type="GO" id="GO:0030973">
    <property type="term" value="F:molybdate ion binding"/>
    <property type="evidence" value="ECO:0007669"/>
    <property type="project" value="TreeGrafter"/>
</dbReference>